<protein>
    <submittedName>
        <fullName evidence="1">Uncharacterized protein</fullName>
    </submittedName>
</protein>
<name>A0A226XC68_CABSO</name>
<reference evidence="2" key="1">
    <citation type="submission" date="2017-01" db="EMBL/GenBank/DDBJ databases">
        <title>Genome Analysis of Deinococcus marmoris KOPRI26562.</title>
        <authorList>
            <person name="Kim J.H."/>
            <person name="Oh H.-M."/>
        </authorList>
    </citation>
    <scope>NUCLEOTIDE SEQUENCE [LARGE SCALE GENOMIC DNA]</scope>
    <source>
        <strain evidence="2">PAMC 26633</strain>
    </source>
</reference>
<dbReference type="Proteomes" id="UP000214720">
    <property type="component" value="Unassembled WGS sequence"/>
</dbReference>
<accession>A0A226XC68</accession>
<dbReference type="EMBL" id="MTHB01000012">
    <property type="protein sequence ID" value="OXC80557.1"/>
    <property type="molecule type" value="Genomic_DNA"/>
</dbReference>
<gene>
    <name evidence="1" type="ORF">BSU04_01030</name>
</gene>
<proteinExistence type="predicted"/>
<evidence type="ECO:0000313" key="2">
    <source>
        <dbReference type="Proteomes" id="UP000214720"/>
    </source>
</evidence>
<sequence length="60" mass="6400">MARDAAVGVLVELIAVDLVRDRRRLLCMGAATDDILNFSIGAINCCFASPSFSVVPRMAS</sequence>
<evidence type="ECO:0000313" key="1">
    <source>
        <dbReference type="EMBL" id="OXC80557.1"/>
    </source>
</evidence>
<dbReference type="AlphaFoldDB" id="A0A226XC68"/>
<comment type="caution">
    <text evidence="1">The sequence shown here is derived from an EMBL/GenBank/DDBJ whole genome shotgun (WGS) entry which is preliminary data.</text>
</comment>
<organism evidence="1 2">
    <name type="scientific">Caballeronia sordidicola</name>
    <name type="common">Burkholderia sordidicola</name>
    <dbReference type="NCBI Taxonomy" id="196367"/>
    <lineage>
        <taxon>Bacteria</taxon>
        <taxon>Pseudomonadati</taxon>
        <taxon>Pseudomonadota</taxon>
        <taxon>Betaproteobacteria</taxon>
        <taxon>Burkholderiales</taxon>
        <taxon>Burkholderiaceae</taxon>
        <taxon>Caballeronia</taxon>
    </lineage>
</organism>